<dbReference type="EMBL" id="CP046457">
    <property type="protein sequence ID" value="QGT99637.1"/>
    <property type="molecule type" value="Genomic_DNA"/>
</dbReference>
<gene>
    <name evidence="1" type="ORF">SYNTR_1044</name>
</gene>
<evidence type="ECO:0000313" key="1">
    <source>
        <dbReference type="EMBL" id="QGT99637.1"/>
    </source>
</evidence>
<dbReference type="Proteomes" id="UP000426444">
    <property type="component" value="Chromosome"/>
</dbReference>
<evidence type="ECO:0000313" key="2">
    <source>
        <dbReference type="Proteomes" id="UP000426444"/>
    </source>
</evidence>
<sequence>MTNTNGLDMFISISVQFSEFSSIKYEADNNIIKLELALEGVLEEEGKQEFITNINKCLDCLHKLRNSNPQISKLTFEDLPGITLISFYRDAETLTEEELHLFTTMLKESFNSLIIREEENMLSLEYYKKEIKKSLLKKINKTNTPSNNFFAYREEGRVFVFNK</sequence>
<proteinExistence type="predicted"/>
<dbReference type="AlphaFoldDB" id="A0A6I6DES7"/>
<name>A0A6I6DES7_9FIRM</name>
<keyword evidence="2" id="KW-1185">Reference proteome</keyword>
<accession>A0A6I6DES7</accession>
<protein>
    <submittedName>
        <fullName evidence="1">Uncharacterized protein</fullName>
    </submittedName>
</protein>
<dbReference type="OrthoDB" id="2381281at2"/>
<reference evidence="2" key="1">
    <citation type="journal article" date="2019" name="Microbiology">
        <title>Complete Genome Sequence of an Uncultured Bacterium of the Candidate Phylum Bipolaricaulota.</title>
        <authorList>
            <person name="Kadnikov V.V."/>
            <person name="Mardanov A.V."/>
            <person name="Beletsky A.V."/>
            <person name="Frank Y.A."/>
            <person name="Karnachuk O.V."/>
            <person name="Ravin N.V."/>
        </authorList>
    </citation>
    <scope>NUCLEOTIDE SEQUENCE [LARGE SCALE GENOMIC DNA]</scope>
</reference>
<dbReference type="RefSeq" id="WP_156203515.1">
    <property type="nucleotide sequence ID" value="NZ_CP046457.1"/>
</dbReference>
<organism evidence="1 2">
    <name type="scientific">Candidatus Syntrophocurvum alkaliphilum</name>
    <dbReference type="NCBI Taxonomy" id="2293317"/>
    <lineage>
        <taxon>Bacteria</taxon>
        <taxon>Bacillati</taxon>
        <taxon>Bacillota</taxon>
        <taxon>Clostridia</taxon>
        <taxon>Eubacteriales</taxon>
        <taxon>Syntrophomonadaceae</taxon>
        <taxon>Candidatus Syntrophocurvum</taxon>
    </lineage>
</organism>
<dbReference type="KEGG" id="salq:SYNTR_1044"/>